<accession>A0A2H3NY65</accession>
<evidence type="ECO:0000259" key="2">
    <source>
        <dbReference type="SMART" id="SM00834"/>
    </source>
</evidence>
<dbReference type="Proteomes" id="UP000221024">
    <property type="component" value="Unassembled WGS sequence"/>
</dbReference>
<dbReference type="RefSeq" id="WP_098061856.1">
    <property type="nucleotide sequence ID" value="NZ_PDEP01000005.1"/>
</dbReference>
<gene>
    <name evidence="3" type="ORF">CRI93_06705</name>
</gene>
<evidence type="ECO:0000313" key="4">
    <source>
        <dbReference type="Proteomes" id="UP000221024"/>
    </source>
</evidence>
<dbReference type="AlphaFoldDB" id="A0A2H3NY65"/>
<dbReference type="OrthoDB" id="9813321at2"/>
<feature type="region of interest" description="Disordered" evidence="1">
    <location>
        <begin position="57"/>
        <end position="113"/>
    </location>
</feature>
<comment type="caution">
    <text evidence="3">The sequence shown here is derived from an EMBL/GenBank/DDBJ whole genome shotgun (WGS) entry which is preliminary data.</text>
</comment>
<dbReference type="NCBIfam" id="TIGR02605">
    <property type="entry name" value="CxxC_CxxC_SSSS"/>
    <property type="match status" value="1"/>
</dbReference>
<sequence length="113" mass="11455">MPTYVYRREDGTKFEIKQSITADPLETCPETGQPVERIISGSAGLIFKGSGFYETDYKRSNGSSGASSPSNGTDSSSDASSGSASGDSSNGTSSTSESSTASESKAAASGDAD</sequence>
<reference evidence="3 4" key="1">
    <citation type="submission" date="2017-10" db="EMBL/GenBank/DDBJ databases">
        <title>Draft genome of Longimonas halophila.</title>
        <authorList>
            <person name="Goh K.M."/>
            <person name="Shamsir M.S."/>
            <person name="Lim S.W."/>
        </authorList>
    </citation>
    <scope>NUCLEOTIDE SEQUENCE [LARGE SCALE GENOMIC DNA]</scope>
    <source>
        <strain evidence="3 4">KCTC 42399</strain>
    </source>
</reference>
<dbReference type="Pfam" id="PF09723">
    <property type="entry name" value="Zn_ribbon_8"/>
    <property type="match status" value="1"/>
</dbReference>
<dbReference type="EMBL" id="PDEP01000005">
    <property type="protein sequence ID" value="PEN07667.1"/>
    <property type="molecule type" value="Genomic_DNA"/>
</dbReference>
<dbReference type="PANTHER" id="PTHR34404">
    <property type="entry name" value="REGULATORY PROTEIN, FMDB FAMILY"/>
    <property type="match status" value="1"/>
</dbReference>
<proteinExistence type="predicted"/>
<dbReference type="SMART" id="SM00834">
    <property type="entry name" value="CxxC_CXXC_SSSS"/>
    <property type="match status" value="1"/>
</dbReference>
<evidence type="ECO:0000313" key="3">
    <source>
        <dbReference type="EMBL" id="PEN07667.1"/>
    </source>
</evidence>
<keyword evidence="4" id="KW-1185">Reference proteome</keyword>
<feature type="domain" description="Putative regulatory protein FmdB zinc ribbon" evidence="2">
    <location>
        <begin position="1"/>
        <end position="40"/>
    </location>
</feature>
<name>A0A2H3NY65_9BACT</name>
<organism evidence="3 4">
    <name type="scientific">Longimonas halophila</name>
    <dbReference type="NCBI Taxonomy" id="1469170"/>
    <lineage>
        <taxon>Bacteria</taxon>
        <taxon>Pseudomonadati</taxon>
        <taxon>Rhodothermota</taxon>
        <taxon>Rhodothermia</taxon>
        <taxon>Rhodothermales</taxon>
        <taxon>Salisaetaceae</taxon>
        <taxon>Longimonas</taxon>
    </lineage>
</organism>
<dbReference type="InterPro" id="IPR013429">
    <property type="entry name" value="Regulatory_FmdB_Zinc_ribbon"/>
</dbReference>
<feature type="compositionally biased region" description="Low complexity" evidence="1">
    <location>
        <begin position="60"/>
        <end position="113"/>
    </location>
</feature>
<dbReference type="PANTHER" id="PTHR34404:SF2">
    <property type="entry name" value="CONSERVED SERINE RICH PROTEIN"/>
    <property type="match status" value="1"/>
</dbReference>
<evidence type="ECO:0000256" key="1">
    <source>
        <dbReference type="SAM" id="MobiDB-lite"/>
    </source>
</evidence>
<protein>
    <submittedName>
        <fullName evidence="3">FmdB family transcriptional regulator</fullName>
    </submittedName>
</protein>